<organism evidence="1 2">
    <name type="scientific">Phycomyces blakesleeanus</name>
    <dbReference type="NCBI Taxonomy" id="4837"/>
    <lineage>
        <taxon>Eukaryota</taxon>
        <taxon>Fungi</taxon>
        <taxon>Fungi incertae sedis</taxon>
        <taxon>Mucoromycota</taxon>
        <taxon>Mucoromycotina</taxon>
        <taxon>Mucoromycetes</taxon>
        <taxon>Mucorales</taxon>
        <taxon>Phycomycetaceae</taxon>
        <taxon>Phycomyces</taxon>
    </lineage>
</organism>
<protein>
    <submittedName>
        <fullName evidence="1">Uncharacterized protein</fullName>
    </submittedName>
</protein>
<evidence type="ECO:0000313" key="1">
    <source>
        <dbReference type="EMBL" id="KAL0085317.1"/>
    </source>
</evidence>
<reference evidence="1 2" key="1">
    <citation type="submission" date="2024-04" db="EMBL/GenBank/DDBJ databases">
        <title>Symmetric and asymmetric DNA N6-adenine methylation regulates different biological responses in Mucorales.</title>
        <authorList>
            <consortium name="Lawrence Berkeley National Laboratory"/>
            <person name="Lax C."/>
            <person name="Mondo S.J."/>
            <person name="Osorio-Concepcion M."/>
            <person name="Muszewska A."/>
            <person name="Corrochano-Luque M."/>
            <person name="Gutierrez G."/>
            <person name="Riley R."/>
            <person name="Lipzen A."/>
            <person name="Guo J."/>
            <person name="Hundley H."/>
            <person name="Amirebrahimi M."/>
            <person name="Ng V."/>
            <person name="Lorenzo-Gutierrez D."/>
            <person name="Binder U."/>
            <person name="Yang J."/>
            <person name="Song Y."/>
            <person name="Canovas D."/>
            <person name="Navarro E."/>
            <person name="Freitag M."/>
            <person name="Gabaldon T."/>
            <person name="Grigoriev I.V."/>
            <person name="Corrochano L.M."/>
            <person name="Nicolas F.E."/>
            <person name="Garre V."/>
        </authorList>
    </citation>
    <scope>NUCLEOTIDE SEQUENCE [LARGE SCALE GENOMIC DNA]</scope>
    <source>
        <strain evidence="1 2">L51</strain>
    </source>
</reference>
<gene>
    <name evidence="1" type="ORF">J3Q64DRAFT_1659724</name>
</gene>
<sequence>MNRFIFEDGSGNLYDEQSTSIAVLSIEVDKEQYPLANINGFGEYTDLKPP</sequence>
<proteinExistence type="predicted"/>
<dbReference type="EMBL" id="JBCLYO010000010">
    <property type="protein sequence ID" value="KAL0085317.1"/>
    <property type="molecule type" value="Genomic_DNA"/>
</dbReference>
<comment type="caution">
    <text evidence="1">The sequence shown here is derived from an EMBL/GenBank/DDBJ whole genome shotgun (WGS) entry which is preliminary data.</text>
</comment>
<evidence type="ECO:0000313" key="2">
    <source>
        <dbReference type="Proteomes" id="UP001448207"/>
    </source>
</evidence>
<name>A0ABR3AYS9_PHYBL</name>
<keyword evidence="2" id="KW-1185">Reference proteome</keyword>
<dbReference type="Proteomes" id="UP001448207">
    <property type="component" value="Unassembled WGS sequence"/>
</dbReference>
<accession>A0ABR3AYS9</accession>